<feature type="transmembrane region" description="Helical" evidence="5">
    <location>
        <begin position="86"/>
        <end position="106"/>
    </location>
</feature>
<keyword evidence="8" id="KW-1185">Reference proteome</keyword>
<dbReference type="Proteomes" id="UP000179467">
    <property type="component" value="Unassembled WGS sequence"/>
</dbReference>
<gene>
    <name evidence="7" type="primary">naiP</name>
    <name evidence="7" type="ORF">BHE75_02280</name>
</gene>
<protein>
    <submittedName>
        <fullName evidence="7">Putative niacin/nicotinamide transporter NaiP</fullName>
    </submittedName>
</protein>
<dbReference type="InterPro" id="IPR005829">
    <property type="entry name" value="Sugar_transporter_CS"/>
</dbReference>
<dbReference type="InterPro" id="IPR011701">
    <property type="entry name" value="MFS"/>
</dbReference>
<feature type="transmembrane region" description="Helical" evidence="5">
    <location>
        <begin position="112"/>
        <end position="131"/>
    </location>
</feature>
<feature type="domain" description="Major facilitator superfamily (MFS) profile" evidence="6">
    <location>
        <begin position="20"/>
        <end position="404"/>
    </location>
</feature>
<evidence type="ECO:0000259" key="6">
    <source>
        <dbReference type="PROSITE" id="PS50850"/>
    </source>
</evidence>
<dbReference type="PROSITE" id="PS50850">
    <property type="entry name" value="MFS"/>
    <property type="match status" value="1"/>
</dbReference>
<dbReference type="Pfam" id="PF07690">
    <property type="entry name" value="MFS_1"/>
    <property type="match status" value="1"/>
</dbReference>
<name>A0A1S1HDK9_9SPHN</name>
<dbReference type="EMBL" id="MIPT01000001">
    <property type="protein sequence ID" value="OHT20284.1"/>
    <property type="molecule type" value="Genomic_DNA"/>
</dbReference>
<evidence type="ECO:0000256" key="4">
    <source>
        <dbReference type="ARBA" id="ARBA00023136"/>
    </source>
</evidence>
<feature type="transmembrane region" description="Helical" evidence="5">
    <location>
        <begin position="143"/>
        <end position="166"/>
    </location>
</feature>
<feature type="transmembrane region" description="Helical" evidence="5">
    <location>
        <begin position="263"/>
        <end position="282"/>
    </location>
</feature>
<sequence length="415" mass="44169">MKPHRAEGTPQRLRAADIGLIAMLAFVVMFEGFDISLTSVVLPFVGKAYGVDAEGLGRSLSVIGLGAIAAWFVIRLSDRFGRRPVLLLSAGAFSIGSLATILMPTIESYTLVQALTRIALVSQIATAYLIVSESLPPALRGRAAGLLGACGSFGAALPAALLATVLDTSLSWRGLFLVGGAPLIILPLLWFRLGETPAFTARKAAPSNVLGELRMLVAPGLRRRFVAMSLLWLIVNFSAVVSTFFFTYYVLNERGWTAADLALIAPFGLGSAFFGYLAAGFLMDGIGRRATAALFFVANGFLVMICYAATGWLAIAACYVGIQAMLGTWTICFTLNAELFPTHVRAAANGWCHNLIGRWGMVGAPLLIGSLSRLWGSVGTTCFWLGLSCFAALPVILFALPETRGRNLSTEESDA</sequence>
<reference evidence="7 8" key="1">
    <citation type="submission" date="2016-09" db="EMBL/GenBank/DDBJ databases">
        <title>Metabolic pathway, cell adaptation mechanisms and a novel monoxygenase revealed through proteogenomic-transcription analysis of a Sphingomonas haloaromaticamans strain degrading the fungicide ortho-phenylphenol.</title>
        <authorList>
            <person name="Perruchon C."/>
            <person name="Papadopoulou E.S."/>
            <person name="Rousidou C."/>
            <person name="Vasileiadis S."/>
            <person name="Tanou G."/>
            <person name="Amoutzias G."/>
            <person name="Molassiotis A."/>
            <person name="Karpouzas D.G."/>
        </authorList>
    </citation>
    <scope>NUCLEOTIDE SEQUENCE [LARGE SCALE GENOMIC DNA]</scope>
    <source>
        <strain evidence="7 8">P3</strain>
    </source>
</reference>
<feature type="transmembrane region" description="Helical" evidence="5">
    <location>
        <begin position="230"/>
        <end position="251"/>
    </location>
</feature>
<evidence type="ECO:0000256" key="1">
    <source>
        <dbReference type="ARBA" id="ARBA00004141"/>
    </source>
</evidence>
<evidence type="ECO:0000256" key="5">
    <source>
        <dbReference type="SAM" id="Phobius"/>
    </source>
</evidence>
<dbReference type="RefSeq" id="WP_070933910.1">
    <property type="nucleotide sequence ID" value="NZ_MIPT01000001.1"/>
</dbReference>
<feature type="transmembrane region" description="Helical" evidence="5">
    <location>
        <begin position="56"/>
        <end position="74"/>
    </location>
</feature>
<dbReference type="OrthoDB" id="9784658at2"/>
<keyword evidence="2 5" id="KW-0812">Transmembrane</keyword>
<dbReference type="GO" id="GO:0005886">
    <property type="term" value="C:plasma membrane"/>
    <property type="evidence" value="ECO:0007669"/>
    <property type="project" value="TreeGrafter"/>
</dbReference>
<keyword evidence="3 5" id="KW-1133">Transmembrane helix</keyword>
<dbReference type="InterPro" id="IPR020846">
    <property type="entry name" value="MFS_dom"/>
</dbReference>
<dbReference type="AlphaFoldDB" id="A0A1S1HDK9"/>
<dbReference type="InterPro" id="IPR036259">
    <property type="entry name" value="MFS_trans_sf"/>
</dbReference>
<keyword evidence="4 5" id="KW-0472">Membrane</keyword>
<evidence type="ECO:0000256" key="2">
    <source>
        <dbReference type="ARBA" id="ARBA00022692"/>
    </source>
</evidence>
<dbReference type="PROSITE" id="PS00216">
    <property type="entry name" value="SUGAR_TRANSPORT_1"/>
    <property type="match status" value="1"/>
</dbReference>
<feature type="transmembrane region" description="Helical" evidence="5">
    <location>
        <begin position="172"/>
        <end position="193"/>
    </location>
</feature>
<dbReference type="PANTHER" id="PTHR23508">
    <property type="entry name" value="CARBOXYLIC ACID TRANSPORTER PROTEIN HOMOLOG"/>
    <property type="match status" value="1"/>
</dbReference>
<feature type="transmembrane region" description="Helical" evidence="5">
    <location>
        <begin position="20"/>
        <end position="44"/>
    </location>
</feature>
<dbReference type="SUPFAM" id="SSF103473">
    <property type="entry name" value="MFS general substrate transporter"/>
    <property type="match status" value="1"/>
</dbReference>
<evidence type="ECO:0000313" key="7">
    <source>
        <dbReference type="EMBL" id="OHT20284.1"/>
    </source>
</evidence>
<dbReference type="GO" id="GO:0046943">
    <property type="term" value="F:carboxylic acid transmembrane transporter activity"/>
    <property type="evidence" value="ECO:0007669"/>
    <property type="project" value="TreeGrafter"/>
</dbReference>
<evidence type="ECO:0000313" key="8">
    <source>
        <dbReference type="Proteomes" id="UP000179467"/>
    </source>
</evidence>
<comment type="subcellular location">
    <subcellularLocation>
        <location evidence="1">Membrane</location>
        <topology evidence="1">Multi-pass membrane protein</topology>
    </subcellularLocation>
</comment>
<proteinExistence type="predicted"/>
<accession>A0A1S1HDK9</accession>
<dbReference type="Gene3D" id="1.20.1250.20">
    <property type="entry name" value="MFS general substrate transporter like domains"/>
    <property type="match status" value="2"/>
</dbReference>
<evidence type="ECO:0000256" key="3">
    <source>
        <dbReference type="ARBA" id="ARBA00022989"/>
    </source>
</evidence>
<feature type="transmembrane region" description="Helical" evidence="5">
    <location>
        <begin position="294"/>
        <end position="322"/>
    </location>
</feature>
<comment type="caution">
    <text evidence="7">The sequence shown here is derived from an EMBL/GenBank/DDBJ whole genome shotgun (WGS) entry which is preliminary data.</text>
</comment>
<organism evidence="7 8">
    <name type="scientific">Edaphosphingomonas haloaromaticamans</name>
    <dbReference type="NCBI Taxonomy" id="653954"/>
    <lineage>
        <taxon>Bacteria</taxon>
        <taxon>Pseudomonadati</taxon>
        <taxon>Pseudomonadota</taxon>
        <taxon>Alphaproteobacteria</taxon>
        <taxon>Sphingomonadales</taxon>
        <taxon>Rhizorhabdaceae</taxon>
        <taxon>Edaphosphingomonas</taxon>
    </lineage>
</organism>
<feature type="transmembrane region" description="Helical" evidence="5">
    <location>
        <begin position="374"/>
        <end position="400"/>
    </location>
</feature>
<dbReference type="PANTHER" id="PTHR23508:SF10">
    <property type="entry name" value="CARBOXYLIC ACID TRANSPORTER PROTEIN HOMOLOG"/>
    <property type="match status" value="1"/>
</dbReference>